<organism evidence="2 3">
    <name type="scientific">Nocardioides agariphilus</name>
    <dbReference type="NCBI Taxonomy" id="433664"/>
    <lineage>
        <taxon>Bacteria</taxon>
        <taxon>Bacillati</taxon>
        <taxon>Actinomycetota</taxon>
        <taxon>Actinomycetes</taxon>
        <taxon>Propionibacteriales</taxon>
        <taxon>Nocardioidaceae</taxon>
        <taxon>Nocardioides</taxon>
    </lineage>
</organism>
<evidence type="ECO:0000256" key="1">
    <source>
        <dbReference type="SAM" id="Phobius"/>
    </source>
</evidence>
<keyword evidence="3" id="KW-1185">Reference proteome</keyword>
<dbReference type="AlphaFoldDB" id="A0A930VRM1"/>
<comment type="caution">
    <text evidence="2">The sequence shown here is derived from an EMBL/GenBank/DDBJ whole genome shotgun (WGS) entry which is preliminary data.</text>
</comment>
<dbReference type="PANTHER" id="PTHR34211:SF3">
    <property type="entry name" value="CALCINEURIN-LIKE METALLO-PHOSPHOESTERASE SUPERFAMILY PROTEIN"/>
    <property type="match status" value="1"/>
</dbReference>
<dbReference type="Gene3D" id="3.60.21.10">
    <property type="match status" value="1"/>
</dbReference>
<keyword evidence="1" id="KW-0812">Transmembrane</keyword>
<sequence>MKRDELAEHFVELNFMPQDACRWLAPSELRTLGAQTLSQIFGSYADKRELQKVFDSNLITIPAHGEELAEGEPLWFDYTADVGDGFEATYTVAALLAQDELSVEGLGELLPRGRMLVLGGDEVYPRANTKAYEDRTVGPYRAAMPWATPQPLMLALPGNHDWYDGLTAFLRLFTQDRMIGGWRTEQKRSYFTVQLPHRWWLVGLDSQLDSYFDDPQLRYFESTLTANLQPGDSVIVCAATPAWLKSSSGEPDAFNGLEWFERNFVTSRKVPGGLDPEPTGAQVRLWLSGDKHHYMRFAEKLQPGEAPDVARQMVTCGLGGAYLDTTHELAEELQLLPAESRNWREGDDEVAFVQQPVTYPSMEQSRAWVNRLALPWRPEWLVRRNPGVFTVFALTHFLIFLFLLLIFWQGIQAKNNGRIIDAYISARPPTLLRFIGGLLAVVLLAFVICLLPKLRGRPPLLSVKAMVLASSQLVTGCACFVGFGLLPADTFGPLAAWLTFFIVIVAVSVIGGVIGAFFLGIWIVVYMSKGLTAWAMMGQAIEEGKGFLRLRLDPDGSLTIYPIVTEKLVRDYEISDKMVLTSSGRFTKIPVPAEPVPTPRLIEQPFRVLPTPRT</sequence>
<accession>A0A930VRM1</accession>
<dbReference type="PANTHER" id="PTHR34211">
    <property type="entry name" value="CALCINEURIN-LIKE METALLO-PHOSPHOESTERASE SUPERFAMILY PROTEIN"/>
    <property type="match status" value="1"/>
</dbReference>
<dbReference type="InterPro" id="IPR029052">
    <property type="entry name" value="Metallo-depent_PP-like"/>
</dbReference>
<dbReference type="EMBL" id="JADKPO010000028">
    <property type="protein sequence ID" value="MBF4769580.1"/>
    <property type="molecule type" value="Genomic_DNA"/>
</dbReference>
<keyword evidence="1" id="KW-0472">Membrane</keyword>
<protein>
    <submittedName>
        <fullName evidence="2">Metallophosphoesterase</fullName>
    </submittedName>
</protein>
<gene>
    <name evidence="2" type="ORF">ISU10_17575</name>
</gene>
<dbReference type="SUPFAM" id="SSF56300">
    <property type="entry name" value="Metallo-dependent phosphatases"/>
    <property type="match status" value="1"/>
</dbReference>
<dbReference type="Proteomes" id="UP000660668">
    <property type="component" value="Unassembled WGS sequence"/>
</dbReference>
<name>A0A930VRM1_9ACTN</name>
<evidence type="ECO:0000313" key="3">
    <source>
        <dbReference type="Proteomes" id="UP000660668"/>
    </source>
</evidence>
<reference evidence="2" key="1">
    <citation type="submission" date="2020-11" db="EMBL/GenBank/DDBJ databases">
        <title>Nocardioides cynanchi sp. nov., isolated from soil of rhizosphere of Cynanchum wilfordii.</title>
        <authorList>
            <person name="Lee J.-S."/>
            <person name="Suh M.K."/>
            <person name="Kim J.-S."/>
        </authorList>
    </citation>
    <scope>NUCLEOTIDE SEQUENCE</scope>
    <source>
        <strain evidence="2">KCTC 19276</strain>
    </source>
</reference>
<feature type="transmembrane region" description="Helical" evidence="1">
    <location>
        <begin position="463"/>
        <end position="488"/>
    </location>
</feature>
<feature type="transmembrane region" description="Helical" evidence="1">
    <location>
        <begin position="431"/>
        <end position="451"/>
    </location>
</feature>
<dbReference type="RefSeq" id="WP_194697729.1">
    <property type="nucleotide sequence ID" value="NZ_JADKPO010000028.1"/>
</dbReference>
<keyword evidence="1" id="KW-1133">Transmembrane helix</keyword>
<feature type="transmembrane region" description="Helical" evidence="1">
    <location>
        <begin position="387"/>
        <end position="411"/>
    </location>
</feature>
<proteinExistence type="predicted"/>
<evidence type="ECO:0000313" key="2">
    <source>
        <dbReference type="EMBL" id="MBF4769580.1"/>
    </source>
</evidence>
<feature type="transmembrane region" description="Helical" evidence="1">
    <location>
        <begin position="494"/>
        <end position="527"/>
    </location>
</feature>